<evidence type="ECO:0000313" key="3">
    <source>
        <dbReference type="EMBL" id="RGN92739.1"/>
    </source>
</evidence>
<feature type="transmembrane region" description="Helical" evidence="1">
    <location>
        <begin position="315"/>
        <end position="339"/>
    </location>
</feature>
<dbReference type="EMBL" id="QRUK01000003">
    <property type="protein sequence ID" value="RGR60804.1"/>
    <property type="molecule type" value="Genomic_DNA"/>
</dbReference>
<dbReference type="InterPro" id="IPR014194">
    <property type="entry name" value="Spore_III_AE"/>
</dbReference>
<evidence type="ECO:0000313" key="5">
    <source>
        <dbReference type="EMBL" id="RGS73254.1"/>
    </source>
</evidence>
<keyword evidence="1" id="KW-0472">Membrane</keyword>
<dbReference type="Pfam" id="PF09546">
    <property type="entry name" value="Spore_III_AE"/>
    <property type="match status" value="1"/>
</dbReference>
<dbReference type="EMBL" id="QRWH01000002">
    <property type="protein sequence ID" value="RGT11530.1"/>
    <property type="molecule type" value="Genomic_DNA"/>
</dbReference>
<dbReference type="EMBL" id="QSHK01000001">
    <property type="protein sequence ID" value="RHC11128.1"/>
    <property type="molecule type" value="Genomic_DNA"/>
</dbReference>
<keyword evidence="1" id="KW-0812">Transmembrane</keyword>
<dbReference type="EMBL" id="QSOI01000002">
    <property type="protein sequence ID" value="RGI86350.1"/>
    <property type="molecule type" value="Genomic_DNA"/>
</dbReference>
<dbReference type="Proteomes" id="UP000285981">
    <property type="component" value="Unassembled WGS sequence"/>
</dbReference>
<accession>A0A3E4FA88</accession>
<dbReference type="Proteomes" id="UP000284742">
    <property type="component" value="Unassembled WGS sequence"/>
</dbReference>
<evidence type="ECO:0000313" key="15">
    <source>
        <dbReference type="Proteomes" id="UP000283652"/>
    </source>
</evidence>
<evidence type="ECO:0000313" key="8">
    <source>
        <dbReference type="EMBL" id="RHA70843.1"/>
    </source>
</evidence>
<dbReference type="EMBL" id="QSVB01000003">
    <property type="protein sequence ID" value="RGN92739.1"/>
    <property type="molecule type" value="Genomic_DNA"/>
</dbReference>
<dbReference type="Proteomes" id="UP000283630">
    <property type="component" value="Unassembled WGS sequence"/>
</dbReference>
<dbReference type="EMBL" id="QSGQ01000001">
    <property type="protein sequence ID" value="RHB43158.1"/>
    <property type="molecule type" value="Genomic_DNA"/>
</dbReference>
<name>A0A3E4FA88_9FIRM</name>
<dbReference type="Proteomes" id="UP000283652">
    <property type="component" value="Unassembled WGS sequence"/>
</dbReference>
<evidence type="ECO:0000313" key="4">
    <source>
        <dbReference type="EMBL" id="RGR60804.1"/>
    </source>
</evidence>
<evidence type="ECO:0000313" key="6">
    <source>
        <dbReference type="EMBL" id="RGT11530.1"/>
    </source>
</evidence>
<protein>
    <submittedName>
        <fullName evidence="2">Stage III sporulation protein AF</fullName>
    </submittedName>
</protein>
<evidence type="ECO:0000313" key="16">
    <source>
        <dbReference type="Proteomes" id="UP000284742"/>
    </source>
</evidence>
<evidence type="ECO:0000313" key="17">
    <source>
        <dbReference type="Proteomes" id="UP000284883"/>
    </source>
</evidence>
<organism evidence="2 12">
    <name type="scientific">Dorea formicigenerans</name>
    <dbReference type="NCBI Taxonomy" id="39486"/>
    <lineage>
        <taxon>Bacteria</taxon>
        <taxon>Bacillati</taxon>
        <taxon>Bacillota</taxon>
        <taxon>Clostridia</taxon>
        <taxon>Lachnospirales</taxon>
        <taxon>Lachnospiraceae</taxon>
        <taxon>Dorea</taxon>
    </lineage>
</organism>
<evidence type="ECO:0000313" key="19">
    <source>
        <dbReference type="Proteomes" id="UP000285642"/>
    </source>
</evidence>
<dbReference type="EMBL" id="QSFS01000006">
    <property type="protein sequence ID" value="RHA70843.1"/>
    <property type="molecule type" value="Genomic_DNA"/>
</dbReference>
<evidence type="ECO:0000313" key="21">
    <source>
        <dbReference type="Proteomes" id="UP000285981"/>
    </source>
</evidence>
<feature type="transmembrane region" description="Helical" evidence="1">
    <location>
        <begin position="139"/>
        <end position="159"/>
    </location>
</feature>
<evidence type="ECO:0000313" key="12">
    <source>
        <dbReference type="Proteomes" id="UP000260664"/>
    </source>
</evidence>
<gene>
    <name evidence="10" type="ORF">DW860_00540</name>
    <name evidence="9" type="ORF">DW885_03145</name>
    <name evidence="8" type="ORF">DW924_07060</name>
    <name evidence="7" type="ORF">DW957_03505</name>
    <name evidence="6" type="ORF">DWX53_03325</name>
    <name evidence="5" type="ORF">DWX78_01620</name>
    <name evidence="4" type="ORF">DWY33_02690</name>
    <name evidence="11" type="ORF">DWZ24_04690</name>
    <name evidence="3" type="ORF">DXB36_04050</name>
    <name evidence="2" type="ORF">DXD84_01450</name>
</gene>
<feature type="transmembrane region" description="Helical" evidence="1">
    <location>
        <begin position="367"/>
        <end position="388"/>
    </location>
</feature>
<reference evidence="12 13" key="1">
    <citation type="submission" date="2018-08" db="EMBL/GenBank/DDBJ databases">
        <title>A genome reference for cultivated species of the human gut microbiota.</title>
        <authorList>
            <person name="Zou Y."/>
            <person name="Xue W."/>
            <person name="Luo G."/>
        </authorList>
    </citation>
    <scope>NUCLEOTIDE SEQUENCE [LARGE SCALE GENOMIC DNA]</scope>
    <source>
        <strain evidence="6 14">AF19-4AC</strain>
        <strain evidence="5 21">AF21-25</strain>
        <strain evidence="4 15">AF25-11</strain>
        <strain evidence="11 20">AF31-13BH</strain>
        <strain evidence="10 16">AM37-5</strain>
        <strain evidence="9 17">AM40-15AC</strain>
        <strain evidence="8 19">AM42-8</strain>
        <strain evidence="7 18">AM46-16</strain>
        <strain evidence="3 13">OM03-2</strain>
        <strain evidence="2 12">TM09-19AC</strain>
    </source>
</reference>
<dbReference type="Proteomes" id="UP000285652">
    <property type="component" value="Unassembled WGS sequence"/>
</dbReference>
<evidence type="ECO:0000313" key="11">
    <source>
        <dbReference type="EMBL" id="RHN17690.1"/>
    </source>
</evidence>
<evidence type="ECO:0000313" key="13">
    <source>
        <dbReference type="Proteomes" id="UP000260841"/>
    </source>
</evidence>
<dbReference type="Proteomes" id="UP000284962">
    <property type="component" value="Unassembled WGS sequence"/>
</dbReference>
<feature type="transmembrane region" description="Helical" evidence="1">
    <location>
        <begin position="243"/>
        <end position="265"/>
    </location>
</feature>
<dbReference type="EMBL" id="QRVU01000005">
    <property type="protein sequence ID" value="RGS73254.1"/>
    <property type="molecule type" value="Genomic_DNA"/>
</dbReference>
<feature type="transmembrane region" description="Helical" evidence="1">
    <location>
        <begin position="110"/>
        <end position="127"/>
    </location>
</feature>
<feature type="transmembrane region" description="Helical" evidence="1">
    <location>
        <begin position="179"/>
        <end position="206"/>
    </location>
</feature>
<dbReference type="AlphaFoldDB" id="A0A3E4FA88"/>
<dbReference type="Proteomes" id="UP000285642">
    <property type="component" value="Unassembled WGS sequence"/>
</dbReference>
<feature type="transmembrane region" description="Helical" evidence="1">
    <location>
        <begin position="213"/>
        <end position="231"/>
    </location>
</feature>
<evidence type="ECO:0000256" key="1">
    <source>
        <dbReference type="SAM" id="Phobius"/>
    </source>
</evidence>
<evidence type="ECO:0000313" key="20">
    <source>
        <dbReference type="Proteomes" id="UP000285652"/>
    </source>
</evidence>
<evidence type="ECO:0000313" key="18">
    <source>
        <dbReference type="Proteomes" id="UP000284962"/>
    </source>
</evidence>
<evidence type="ECO:0000313" key="2">
    <source>
        <dbReference type="EMBL" id="RGI86350.1"/>
    </source>
</evidence>
<evidence type="ECO:0000313" key="14">
    <source>
        <dbReference type="Proteomes" id="UP000283630"/>
    </source>
</evidence>
<sequence>MCRRFVGLGMLFLCFCMELLIGRNVYASQLQSGINDESALNSSVVWQFADQYDYGEIDETLKELFPKERLDFKEILIGVLSGDITFSVQLLKQLVKEQFSYAFASSRQNLIHILMLAIMTAVFTNFARAFGNGQAADTGFYVMYLLIVALCLNSCQIIMDWVEAGISNLIQFMTVFGPIYFPAVAVAKGSVTAISFYSLTLFLVYLVEMFLKYVVLPAIHIYILVSMLNYLTKESYLSKLAELIKTVLVWIMKTILAGVVGLNLVQSLLSPAMDTVKRSALTRGTEAIPGIGDAIGGVTEVIFASAVLVKNGIGVVGAIICFALCLMPIVQIGAIALLYKLAAALMQPVSDVRIIGCMETVGEGMRLLIRAVFTVGMLFLITIILVAASTGTT</sequence>
<proteinExistence type="predicted"/>
<dbReference type="Proteomes" id="UP000260664">
    <property type="component" value="Unassembled WGS sequence"/>
</dbReference>
<evidence type="ECO:0000313" key="9">
    <source>
        <dbReference type="EMBL" id="RHB43158.1"/>
    </source>
</evidence>
<dbReference type="EMBL" id="QSEW01000003">
    <property type="protein sequence ID" value="RHA01255.1"/>
    <property type="molecule type" value="Genomic_DNA"/>
</dbReference>
<dbReference type="Proteomes" id="UP000260841">
    <property type="component" value="Unassembled WGS sequence"/>
</dbReference>
<comment type="caution">
    <text evidence="2">The sequence shown here is derived from an EMBL/GenBank/DDBJ whole genome shotgun (WGS) entry which is preliminary data.</text>
</comment>
<keyword evidence="1" id="KW-1133">Transmembrane helix</keyword>
<dbReference type="Proteomes" id="UP000284883">
    <property type="component" value="Unassembled WGS sequence"/>
</dbReference>
<evidence type="ECO:0000313" key="10">
    <source>
        <dbReference type="EMBL" id="RHC11128.1"/>
    </source>
</evidence>
<evidence type="ECO:0000313" key="7">
    <source>
        <dbReference type="EMBL" id="RHA01255.1"/>
    </source>
</evidence>
<dbReference type="EMBL" id="QRQQ01000003">
    <property type="protein sequence ID" value="RHN17690.1"/>
    <property type="molecule type" value="Genomic_DNA"/>
</dbReference>